<name>A0A7S3C3V5_9VIRI</name>
<gene>
    <name evidence="1" type="ORF">PSIN1315_LOCUS13606</name>
</gene>
<evidence type="ECO:0000313" key="1">
    <source>
        <dbReference type="EMBL" id="CAE0152180.1"/>
    </source>
</evidence>
<reference evidence="1" key="1">
    <citation type="submission" date="2021-01" db="EMBL/GenBank/DDBJ databases">
        <authorList>
            <person name="Corre E."/>
            <person name="Pelletier E."/>
            <person name="Niang G."/>
            <person name="Scheremetjew M."/>
            <person name="Finn R."/>
            <person name="Kale V."/>
            <person name="Holt S."/>
            <person name="Cochrane G."/>
            <person name="Meng A."/>
            <person name="Brown T."/>
            <person name="Cohen L."/>
        </authorList>
    </citation>
    <scope>NUCLEOTIDE SEQUENCE</scope>
    <source>
        <strain evidence="1">RCC927</strain>
    </source>
</reference>
<dbReference type="AlphaFoldDB" id="A0A7S3C3V5"/>
<organism evidence="1">
    <name type="scientific">Prasinoderma singulare</name>
    <dbReference type="NCBI Taxonomy" id="676789"/>
    <lineage>
        <taxon>Eukaryota</taxon>
        <taxon>Viridiplantae</taxon>
        <taxon>Prasinodermophyta</taxon>
        <taxon>Prasinodermophyceae</taxon>
        <taxon>Prasinodermales</taxon>
        <taxon>Prasinodermaceae</taxon>
        <taxon>Prasinoderma</taxon>
    </lineage>
</organism>
<dbReference type="EMBL" id="HBHY01021248">
    <property type="protein sequence ID" value="CAE0152180.1"/>
    <property type="molecule type" value="Transcribed_RNA"/>
</dbReference>
<protein>
    <submittedName>
        <fullName evidence="1">Uncharacterized protein</fullName>
    </submittedName>
</protein>
<proteinExistence type="predicted"/>
<sequence length="277" mass="29482">MLKHEGEAGRGVTAGVLGTLCFDNQSVQSLTVRALVVSDPGAATLASATLSAAAAIGTAPNVSDARACALGSLERWVTVLHEQQLMASPHSEDDANAYHALNLSRGIHVALGGTDGVRQARVLKLRLYLSQTSPRIENALLERVTVRVPNTRAAVQCEAANVIYPPDSERNIAEAFKEREDLGRAPQNGRVTTIEGENEVRKNVGALKRVLSTTLQCRANAKEERGMHVRSEPRAVPAIISQLHSVPSAQAFCKQSATQDKQSATQDSGSGAIMYVA</sequence>
<accession>A0A7S3C3V5</accession>